<dbReference type="RefSeq" id="WP_251485562.1">
    <property type="nucleotide sequence ID" value="NZ_CAJSLV010000035.1"/>
</dbReference>
<protein>
    <submittedName>
        <fullName evidence="1">Uncharacterized protein</fullName>
    </submittedName>
</protein>
<reference evidence="1" key="1">
    <citation type="submission" date="2021-05" db="EMBL/GenBank/DDBJ databases">
        <authorList>
            <person name="Arsene-Ploetze F."/>
        </authorList>
    </citation>
    <scope>NUCLEOTIDE SEQUENCE</scope>
    <source>
        <strain evidence="1">DSM 42138</strain>
    </source>
</reference>
<accession>A0A9W4GNU5</accession>
<name>A0A9W4GNU5_9ACTN</name>
<dbReference type="EMBL" id="CAJSLV010000035">
    <property type="protein sequence ID" value="CAG6391725.1"/>
    <property type="molecule type" value="Genomic_DNA"/>
</dbReference>
<evidence type="ECO:0000313" key="2">
    <source>
        <dbReference type="Proteomes" id="UP001152519"/>
    </source>
</evidence>
<gene>
    <name evidence="1" type="ORF">SCOCK_130129</name>
</gene>
<dbReference type="Proteomes" id="UP001152519">
    <property type="component" value="Unassembled WGS sequence"/>
</dbReference>
<proteinExistence type="predicted"/>
<comment type="caution">
    <text evidence="1">The sequence shown here is derived from an EMBL/GenBank/DDBJ whole genome shotgun (WGS) entry which is preliminary data.</text>
</comment>
<evidence type="ECO:0000313" key="1">
    <source>
        <dbReference type="EMBL" id="CAG6391725.1"/>
    </source>
</evidence>
<organism evidence="1 2">
    <name type="scientific">Actinacidiphila cocklensis</name>
    <dbReference type="NCBI Taxonomy" id="887465"/>
    <lineage>
        <taxon>Bacteria</taxon>
        <taxon>Bacillati</taxon>
        <taxon>Actinomycetota</taxon>
        <taxon>Actinomycetes</taxon>
        <taxon>Kitasatosporales</taxon>
        <taxon>Streptomycetaceae</taxon>
        <taxon>Actinacidiphila</taxon>
    </lineage>
</organism>
<keyword evidence="2" id="KW-1185">Reference proteome</keyword>
<dbReference type="AlphaFoldDB" id="A0A9W4GNU5"/>
<sequence length="309" mass="32809">MIVSAVMLLGRAAGLPAARRAKRLAEDAAETAHPARLTVISARPCFPASGGAEILLRVADDPDAFVRLRVDRAPPAVAQVRDAVDEALAAAARWRALSAALRQGGHEVHALGRVVADPWITAAPSNDTVEDLLSGLQECLAGRQPDVLPVAVMIADPAVLRALPRDRDPSLPTLLRLNAARRLAALSGRRPYYRASFGAQGSPEMSIVHPFALWQRYEAAVTASATAWLAGALPGTGVSAVMSRTRLVPGRVDRVRVHVVFHECPQQPHPPQGNHALAATTDLDGTFVGDPTVLRDIRDATGPLHLPPL</sequence>